<protein>
    <submittedName>
        <fullName evidence="1">Uncharacterized protein</fullName>
    </submittedName>
</protein>
<dbReference type="AlphaFoldDB" id="A0A4C1Y6R4"/>
<evidence type="ECO:0000313" key="2">
    <source>
        <dbReference type="Proteomes" id="UP000299102"/>
    </source>
</evidence>
<comment type="caution">
    <text evidence="1">The sequence shown here is derived from an EMBL/GenBank/DDBJ whole genome shotgun (WGS) entry which is preliminary data.</text>
</comment>
<organism evidence="1 2">
    <name type="scientific">Eumeta variegata</name>
    <name type="common">Bagworm moth</name>
    <name type="synonym">Eumeta japonica</name>
    <dbReference type="NCBI Taxonomy" id="151549"/>
    <lineage>
        <taxon>Eukaryota</taxon>
        <taxon>Metazoa</taxon>
        <taxon>Ecdysozoa</taxon>
        <taxon>Arthropoda</taxon>
        <taxon>Hexapoda</taxon>
        <taxon>Insecta</taxon>
        <taxon>Pterygota</taxon>
        <taxon>Neoptera</taxon>
        <taxon>Endopterygota</taxon>
        <taxon>Lepidoptera</taxon>
        <taxon>Glossata</taxon>
        <taxon>Ditrysia</taxon>
        <taxon>Tineoidea</taxon>
        <taxon>Psychidae</taxon>
        <taxon>Oiketicinae</taxon>
        <taxon>Eumeta</taxon>
    </lineage>
</organism>
<name>A0A4C1Y6R4_EUMVA</name>
<proteinExistence type="predicted"/>
<gene>
    <name evidence="1" type="ORF">EVAR_55444_1</name>
</gene>
<evidence type="ECO:0000313" key="1">
    <source>
        <dbReference type="EMBL" id="GBP70125.1"/>
    </source>
</evidence>
<sequence length="163" mass="17708">MATNGYYKAKRVLGIHAAAKSPDRIVPYQLSAVDTFAESANTSEIGTKKAESKLRLLHQRNEFWNVSAANVFFVERFDFFVNTSYLSHCQQRRKTQPGCEADAPGFKFGISYSTATRPSAAPLSRSVCQVSSVHYRVGVASDDVTDAVTSSATDGFTCPLGGP</sequence>
<accession>A0A4C1Y6R4</accession>
<dbReference type="Proteomes" id="UP000299102">
    <property type="component" value="Unassembled WGS sequence"/>
</dbReference>
<keyword evidence="2" id="KW-1185">Reference proteome</keyword>
<reference evidence="1 2" key="1">
    <citation type="journal article" date="2019" name="Commun. Biol.">
        <title>The bagworm genome reveals a unique fibroin gene that provides high tensile strength.</title>
        <authorList>
            <person name="Kono N."/>
            <person name="Nakamura H."/>
            <person name="Ohtoshi R."/>
            <person name="Tomita M."/>
            <person name="Numata K."/>
            <person name="Arakawa K."/>
        </authorList>
    </citation>
    <scope>NUCLEOTIDE SEQUENCE [LARGE SCALE GENOMIC DNA]</scope>
</reference>
<dbReference type="EMBL" id="BGZK01001064">
    <property type="protein sequence ID" value="GBP70125.1"/>
    <property type="molecule type" value="Genomic_DNA"/>
</dbReference>